<organism evidence="1 2">
    <name type="scientific">Mangrovihabitans endophyticus</name>
    <dbReference type="NCBI Taxonomy" id="1751298"/>
    <lineage>
        <taxon>Bacteria</taxon>
        <taxon>Bacillati</taxon>
        <taxon>Actinomycetota</taxon>
        <taxon>Actinomycetes</taxon>
        <taxon>Micromonosporales</taxon>
        <taxon>Micromonosporaceae</taxon>
        <taxon>Mangrovihabitans</taxon>
    </lineage>
</organism>
<name>A0A8J3BWF5_9ACTN</name>
<keyword evidence="2" id="KW-1185">Reference proteome</keyword>
<dbReference type="Pfam" id="PF09837">
    <property type="entry name" value="DUF2064"/>
    <property type="match status" value="1"/>
</dbReference>
<gene>
    <name evidence="1" type="ORF">GCM10012284_13170</name>
</gene>
<dbReference type="Proteomes" id="UP000656042">
    <property type="component" value="Unassembled WGS sequence"/>
</dbReference>
<dbReference type="PANTHER" id="PTHR36529:SF1">
    <property type="entry name" value="GLYCOSYLTRANSFERASE"/>
    <property type="match status" value="1"/>
</dbReference>
<dbReference type="RefSeq" id="WP_189078182.1">
    <property type="nucleotide sequence ID" value="NZ_BMMX01000003.1"/>
</dbReference>
<dbReference type="Gene3D" id="3.90.550.10">
    <property type="entry name" value="Spore Coat Polysaccharide Biosynthesis Protein SpsA, Chain A"/>
    <property type="match status" value="1"/>
</dbReference>
<accession>A0A8J3BWF5</accession>
<sequence>MIQLIVVAKAPVPGRVKTRLCPPCTPEQAAAIAAASLADTLDVVSATPVVRRTLLLAGDHPCPDGWHVVPQRGTGLAARLANGFADSALRGVPSLLIGMDTPQVTTAALTEAANRLGEREVLLGPACDGGWWALGLTRPADAAALRSVPMSSARTGAFTLAALSGRRCGLLSELRDVDTAQDARAVAALCPPDSRFARAVNEIRALREAAPQGAAR</sequence>
<protein>
    <recommendedName>
        <fullName evidence="3">Glycosyltransferase</fullName>
    </recommendedName>
</protein>
<dbReference type="PANTHER" id="PTHR36529">
    <property type="entry name" value="SLL1095 PROTEIN"/>
    <property type="match status" value="1"/>
</dbReference>
<proteinExistence type="predicted"/>
<dbReference type="AlphaFoldDB" id="A0A8J3BWF5"/>
<comment type="caution">
    <text evidence="1">The sequence shown here is derived from an EMBL/GenBank/DDBJ whole genome shotgun (WGS) entry which is preliminary data.</text>
</comment>
<reference evidence="1" key="1">
    <citation type="journal article" date="2014" name="Int. J. Syst. Evol. Microbiol.">
        <title>Complete genome sequence of Corynebacterium casei LMG S-19264T (=DSM 44701T), isolated from a smear-ripened cheese.</title>
        <authorList>
            <consortium name="US DOE Joint Genome Institute (JGI-PGF)"/>
            <person name="Walter F."/>
            <person name="Albersmeier A."/>
            <person name="Kalinowski J."/>
            <person name="Ruckert C."/>
        </authorList>
    </citation>
    <scope>NUCLEOTIDE SEQUENCE</scope>
    <source>
        <strain evidence="1">CGMCC 4.7299</strain>
    </source>
</reference>
<reference evidence="1" key="2">
    <citation type="submission" date="2020-09" db="EMBL/GenBank/DDBJ databases">
        <authorList>
            <person name="Sun Q."/>
            <person name="Zhou Y."/>
        </authorList>
    </citation>
    <scope>NUCLEOTIDE SEQUENCE</scope>
    <source>
        <strain evidence="1">CGMCC 4.7299</strain>
    </source>
</reference>
<evidence type="ECO:0000313" key="2">
    <source>
        <dbReference type="Proteomes" id="UP000656042"/>
    </source>
</evidence>
<evidence type="ECO:0008006" key="3">
    <source>
        <dbReference type="Google" id="ProtNLM"/>
    </source>
</evidence>
<dbReference type="EMBL" id="BMMX01000003">
    <property type="protein sequence ID" value="GGK80596.1"/>
    <property type="molecule type" value="Genomic_DNA"/>
</dbReference>
<dbReference type="SUPFAM" id="SSF53448">
    <property type="entry name" value="Nucleotide-diphospho-sugar transferases"/>
    <property type="match status" value="1"/>
</dbReference>
<dbReference type="InterPro" id="IPR018641">
    <property type="entry name" value="Trfase_1_rSAM/seldom-assoc"/>
</dbReference>
<dbReference type="InterPro" id="IPR029044">
    <property type="entry name" value="Nucleotide-diphossugar_trans"/>
</dbReference>
<evidence type="ECO:0000313" key="1">
    <source>
        <dbReference type="EMBL" id="GGK80596.1"/>
    </source>
</evidence>